<protein>
    <submittedName>
        <fullName evidence="4">Uncharacterized protein</fullName>
    </submittedName>
</protein>
<evidence type="ECO:0000256" key="1">
    <source>
        <dbReference type="ARBA" id="ARBA00022729"/>
    </source>
</evidence>
<feature type="chain" id="PRO_5044876699" evidence="3">
    <location>
        <begin position="18"/>
        <end position="106"/>
    </location>
</feature>
<keyword evidence="1 3" id="KW-0732">Signal</keyword>
<dbReference type="AlphaFoldDB" id="A0ABD0TAK1"/>
<organism evidence="4 5">
    <name type="scientific">Loxostege sticticalis</name>
    <name type="common">Beet webworm moth</name>
    <dbReference type="NCBI Taxonomy" id="481309"/>
    <lineage>
        <taxon>Eukaryota</taxon>
        <taxon>Metazoa</taxon>
        <taxon>Ecdysozoa</taxon>
        <taxon>Arthropoda</taxon>
        <taxon>Hexapoda</taxon>
        <taxon>Insecta</taxon>
        <taxon>Pterygota</taxon>
        <taxon>Neoptera</taxon>
        <taxon>Endopterygota</taxon>
        <taxon>Lepidoptera</taxon>
        <taxon>Glossata</taxon>
        <taxon>Ditrysia</taxon>
        <taxon>Pyraloidea</taxon>
        <taxon>Crambidae</taxon>
        <taxon>Pyraustinae</taxon>
        <taxon>Loxostege</taxon>
    </lineage>
</organism>
<dbReference type="PROSITE" id="PS51155">
    <property type="entry name" value="CHIT_BIND_RR_2"/>
    <property type="match status" value="1"/>
</dbReference>
<feature type="signal peptide" evidence="3">
    <location>
        <begin position="1"/>
        <end position="17"/>
    </location>
</feature>
<evidence type="ECO:0000256" key="3">
    <source>
        <dbReference type="SAM" id="SignalP"/>
    </source>
</evidence>
<gene>
    <name evidence="4" type="ORF">ABMA28_015664</name>
</gene>
<dbReference type="Proteomes" id="UP001549921">
    <property type="component" value="Unassembled WGS sequence"/>
</dbReference>
<evidence type="ECO:0000313" key="4">
    <source>
        <dbReference type="EMBL" id="KAL0840407.1"/>
    </source>
</evidence>
<proteinExistence type="predicted"/>
<name>A0ABD0TAK1_LOXSC</name>
<evidence type="ECO:0000256" key="2">
    <source>
        <dbReference type="PROSITE-ProRule" id="PRU00497"/>
    </source>
</evidence>
<dbReference type="InterPro" id="IPR000618">
    <property type="entry name" value="Insect_cuticle"/>
</dbReference>
<keyword evidence="2" id="KW-0193">Cuticle</keyword>
<accession>A0ABD0TAK1</accession>
<comment type="caution">
    <text evidence="4">The sequence shown here is derived from an EMBL/GenBank/DDBJ whole genome shotgun (WGS) entry which is preliminary data.</text>
</comment>
<sequence length="106" mass="11915">MLLSLFVGAMLVQMFAASPYIDSQPQPQVLNYHMDTDNMPNSYNFHYDASDGSSRTEEGAILHPGTNDAALDVHGTVRYYDNKGNLYEMTYKAGKRGYRTVIKKIS</sequence>
<evidence type="ECO:0000313" key="5">
    <source>
        <dbReference type="Proteomes" id="UP001549921"/>
    </source>
</evidence>
<dbReference type="Pfam" id="PF00379">
    <property type="entry name" value="Chitin_bind_4"/>
    <property type="match status" value="1"/>
</dbReference>
<reference evidence="4 5" key="1">
    <citation type="submission" date="2024-06" db="EMBL/GenBank/DDBJ databases">
        <title>A chromosome-level genome assembly of beet webworm, Loxostege sticticalis.</title>
        <authorList>
            <person name="Zhang Y."/>
        </authorList>
    </citation>
    <scope>NUCLEOTIDE SEQUENCE [LARGE SCALE GENOMIC DNA]</scope>
    <source>
        <strain evidence="4">AQ028</strain>
        <tissue evidence="4">Male pupae</tissue>
    </source>
</reference>
<dbReference type="GO" id="GO:0042302">
    <property type="term" value="F:structural constituent of cuticle"/>
    <property type="evidence" value="ECO:0007669"/>
    <property type="project" value="UniProtKB-UniRule"/>
</dbReference>
<dbReference type="EMBL" id="JBEDNZ010000007">
    <property type="protein sequence ID" value="KAL0840407.1"/>
    <property type="molecule type" value="Genomic_DNA"/>
</dbReference>